<protein>
    <submittedName>
        <fullName evidence="1">Uncharacterized protein</fullName>
    </submittedName>
</protein>
<reference evidence="1" key="1">
    <citation type="journal article" date="2023" name="Insect Mol. Biol.">
        <title>Genome sequencing provides insights into the evolution of gene families encoding plant cell wall-degrading enzymes in longhorned beetles.</title>
        <authorList>
            <person name="Shin N.R."/>
            <person name="Okamura Y."/>
            <person name="Kirsch R."/>
            <person name="Pauchet Y."/>
        </authorList>
    </citation>
    <scope>NUCLEOTIDE SEQUENCE</scope>
    <source>
        <strain evidence="1">MMC_N1</strain>
    </source>
</reference>
<evidence type="ECO:0000313" key="2">
    <source>
        <dbReference type="Proteomes" id="UP001162164"/>
    </source>
</evidence>
<dbReference type="Gene3D" id="3.30.420.10">
    <property type="entry name" value="Ribonuclease H-like superfamily/Ribonuclease H"/>
    <property type="match status" value="1"/>
</dbReference>
<accession>A0ABQ9IUC5</accession>
<comment type="caution">
    <text evidence="1">The sequence shown here is derived from an EMBL/GenBank/DDBJ whole genome shotgun (WGS) entry which is preliminary data.</text>
</comment>
<dbReference type="PANTHER" id="PTHR47326">
    <property type="entry name" value="TRANSPOSABLE ELEMENT TC3 TRANSPOSASE-LIKE PROTEIN"/>
    <property type="match status" value="1"/>
</dbReference>
<proteinExistence type="predicted"/>
<keyword evidence="2" id="KW-1185">Reference proteome</keyword>
<dbReference type="Proteomes" id="UP001162164">
    <property type="component" value="Unassembled WGS sequence"/>
</dbReference>
<sequence>MYTFWDICHPVGYADGAAYIPKGVHCSFFLSRRRNIPSNIPLVYSFLKEGIKIYIFSMAFPFLTIEPRHRVSLTLYITIGVTRIPEISESQIFKNELENYLEELPVNEYCQCLMRNKLENYLEELPVKEYVSVIFQQDGAYSHNAHIKIQYLNKRWPARSPDLTPLDFFLWAHLKDQVYITVPENLENLKQRIKVAVNNISPQHIQNAVNGVLRRCQI</sequence>
<organism evidence="1 2">
    <name type="scientific">Molorchus minor</name>
    <dbReference type="NCBI Taxonomy" id="1323400"/>
    <lineage>
        <taxon>Eukaryota</taxon>
        <taxon>Metazoa</taxon>
        <taxon>Ecdysozoa</taxon>
        <taxon>Arthropoda</taxon>
        <taxon>Hexapoda</taxon>
        <taxon>Insecta</taxon>
        <taxon>Pterygota</taxon>
        <taxon>Neoptera</taxon>
        <taxon>Endopterygota</taxon>
        <taxon>Coleoptera</taxon>
        <taxon>Polyphaga</taxon>
        <taxon>Cucujiformia</taxon>
        <taxon>Chrysomeloidea</taxon>
        <taxon>Cerambycidae</taxon>
        <taxon>Lamiinae</taxon>
        <taxon>Monochamini</taxon>
        <taxon>Molorchus</taxon>
    </lineage>
</organism>
<dbReference type="PANTHER" id="PTHR47326:SF1">
    <property type="entry name" value="HTH PSQ-TYPE DOMAIN-CONTAINING PROTEIN"/>
    <property type="match status" value="1"/>
</dbReference>
<evidence type="ECO:0000313" key="1">
    <source>
        <dbReference type="EMBL" id="KAJ8965933.1"/>
    </source>
</evidence>
<dbReference type="EMBL" id="JAPWTJ010002494">
    <property type="protein sequence ID" value="KAJ8965933.1"/>
    <property type="molecule type" value="Genomic_DNA"/>
</dbReference>
<name>A0ABQ9IUC5_9CUCU</name>
<dbReference type="InterPro" id="IPR036397">
    <property type="entry name" value="RNaseH_sf"/>
</dbReference>
<gene>
    <name evidence="1" type="ORF">NQ317_006336</name>
</gene>